<evidence type="ECO:0000256" key="1">
    <source>
        <dbReference type="SAM" id="Phobius"/>
    </source>
</evidence>
<dbReference type="Proteomes" id="UP001614394">
    <property type="component" value="Unassembled WGS sequence"/>
</dbReference>
<gene>
    <name evidence="2" type="ORF">ACIGXA_39910</name>
</gene>
<comment type="caution">
    <text evidence="2">The sequence shown here is derived from an EMBL/GenBank/DDBJ whole genome shotgun (WGS) entry which is preliminary data.</text>
</comment>
<keyword evidence="1" id="KW-0472">Membrane</keyword>
<keyword evidence="1" id="KW-0812">Transmembrane</keyword>
<reference evidence="2 3" key="1">
    <citation type="submission" date="2024-10" db="EMBL/GenBank/DDBJ databases">
        <title>The Natural Products Discovery Center: Release of the First 8490 Sequenced Strains for Exploring Actinobacteria Biosynthetic Diversity.</title>
        <authorList>
            <person name="Kalkreuter E."/>
            <person name="Kautsar S.A."/>
            <person name="Yang D."/>
            <person name="Bader C.D."/>
            <person name="Teijaro C.N."/>
            <person name="Fluegel L."/>
            <person name="Davis C.M."/>
            <person name="Simpson J.R."/>
            <person name="Lauterbach L."/>
            <person name="Steele A.D."/>
            <person name="Gui C."/>
            <person name="Meng S."/>
            <person name="Li G."/>
            <person name="Viehrig K."/>
            <person name="Ye F."/>
            <person name="Su P."/>
            <person name="Kiefer A.F."/>
            <person name="Nichols A."/>
            <person name="Cepeda A.J."/>
            <person name="Yan W."/>
            <person name="Fan B."/>
            <person name="Jiang Y."/>
            <person name="Adhikari A."/>
            <person name="Zheng C.-J."/>
            <person name="Schuster L."/>
            <person name="Cowan T.M."/>
            <person name="Smanski M.J."/>
            <person name="Chevrette M.G."/>
            <person name="De Carvalho L.P.S."/>
            <person name="Shen B."/>
        </authorList>
    </citation>
    <scope>NUCLEOTIDE SEQUENCE [LARGE SCALE GENOMIC DNA]</scope>
    <source>
        <strain evidence="2 3">NPDC053399</strain>
    </source>
</reference>
<protein>
    <submittedName>
        <fullName evidence="2">Uncharacterized protein</fullName>
    </submittedName>
</protein>
<feature type="transmembrane region" description="Helical" evidence="1">
    <location>
        <begin position="21"/>
        <end position="43"/>
    </location>
</feature>
<accession>A0ABW8CJS6</accession>
<evidence type="ECO:0000313" key="2">
    <source>
        <dbReference type="EMBL" id="MFI9106678.1"/>
    </source>
</evidence>
<name>A0ABW8CJS6_9ACTN</name>
<proteinExistence type="predicted"/>
<dbReference type="RefSeq" id="WP_399658375.1">
    <property type="nucleotide sequence ID" value="NZ_JBITYG010000022.1"/>
</dbReference>
<feature type="transmembrane region" description="Helical" evidence="1">
    <location>
        <begin position="55"/>
        <end position="76"/>
    </location>
</feature>
<sequence>MHNTDAVRSPGQATGGLWAPAVANLLLGVVAIVPGWCLWWWATHPTTPSHRAAEALLGAAGSGALLLALAFVVDVLMPRQEAWRIQPWLGMTVLIPVPFALALAVGWI</sequence>
<evidence type="ECO:0000313" key="3">
    <source>
        <dbReference type="Proteomes" id="UP001614394"/>
    </source>
</evidence>
<organism evidence="2 3">
    <name type="scientific">Streptomyces fildesensis</name>
    <dbReference type="NCBI Taxonomy" id="375757"/>
    <lineage>
        <taxon>Bacteria</taxon>
        <taxon>Bacillati</taxon>
        <taxon>Actinomycetota</taxon>
        <taxon>Actinomycetes</taxon>
        <taxon>Kitasatosporales</taxon>
        <taxon>Streptomycetaceae</taxon>
        <taxon>Streptomyces</taxon>
    </lineage>
</organism>
<keyword evidence="1" id="KW-1133">Transmembrane helix</keyword>
<keyword evidence="3" id="KW-1185">Reference proteome</keyword>
<feature type="transmembrane region" description="Helical" evidence="1">
    <location>
        <begin position="88"/>
        <end position="107"/>
    </location>
</feature>
<dbReference type="EMBL" id="JBITYG010000022">
    <property type="protein sequence ID" value="MFI9106678.1"/>
    <property type="molecule type" value="Genomic_DNA"/>
</dbReference>